<evidence type="ECO:0000313" key="2">
    <source>
        <dbReference type="Proteomes" id="UP001499978"/>
    </source>
</evidence>
<keyword evidence="2" id="KW-1185">Reference proteome</keyword>
<proteinExistence type="predicted"/>
<organism evidence="1 2">
    <name type="scientific">Pilimelia columellifera subsp. columellifera</name>
    <dbReference type="NCBI Taxonomy" id="706583"/>
    <lineage>
        <taxon>Bacteria</taxon>
        <taxon>Bacillati</taxon>
        <taxon>Actinomycetota</taxon>
        <taxon>Actinomycetes</taxon>
        <taxon>Micromonosporales</taxon>
        <taxon>Micromonosporaceae</taxon>
        <taxon>Pilimelia</taxon>
    </lineage>
</organism>
<protein>
    <submittedName>
        <fullName evidence="1">Uncharacterized protein</fullName>
    </submittedName>
</protein>
<accession>A0ABP6B1R3</accession>
<reference evidence="2" key="1">
    <citation type="journal article" date="2019" name="Int. J. Syst. Evol. Microbiol.">
        <title>The Global Catalogue of Microorganisms (GCM) 10K type strain sequencing project: providing services to taxonomists for standard genome sequencing and annotation.</title>
        <authorList>
            <consortium name="The Broad Institute Genomics Platform"/>
            <consortium name="The Broad Institute Genome Sequencing Center for Infectious Disease"/>
            <person name="Wu L."/>
            <person name="Ma J."/>
        </authorList>
    </citation>
    <scope>NUCLEOTIDE SEQUENCE [LARGE SCALE GENOMIC DNA]</scope>
    <source>
        <strain evidence="2">JCM 3367</strain>
    </source>
</reference>
<dbReference type="RefSeq" id="WP_344174478.1">
    <property type="nucleotide sequence ID" value="NZ_BAAARY010000034.1"/>
</dbReference>
<evidence type="ECO:0000313" key="1">
    <source>
        <dbReference type="EMBL" id="GAA2532465.1"/>
    </source>
</evidence>
<comment type="caution">
    <text evidence="1">The sequence shown here is derived from an EMBL/GenBank/DDBJ whole genome shotgun (WGS) entry which is preliminary data.</text>
</comment>
<gene>
    <name evidence="1" type="ORF">GCM10010201_34910</name>
</gene>
<dbReference type="Proteomes" id="UP001499978">
    <property type="component" value="Unassembled WGS sequence"/>
</dbReference>
<sequence length="87" mass="9747">MNVEDLRNELVRRDVDPSRYSLKGGTPDDGFALKRQGAGWIVYYSERGGRYGVERFTTEHAACRYLLNRLMGTHVDLDETAAPGTGP</sequence>
<name>A0ABP6B1R3_9ACTN</name>
<dbReference type="EMBL" id="BAAARY010000034">
    <property type="protein sequence ID" value="GAA2532465.1"/>
    <property type="molecule type" value="Genomic_DNA"/>
</dbReference>